<accession>A0A516KV51</accession>
<evidence type="ECO:0000313" key="1">
    <source>
        <dbReference type="EMBL" id="QDP45561.1"/>
    </source>
</evidence>
<dbReference type="EMBL" id="MN062720">
    <property type="protein sequence ID" value="QDP45561.1"/>
    <property type="molecule type" value="Genomic_DNA"/>
</dbReference>
<name>A0A516KV51_9CAUD</name>
<reference evidence="1 2" key="1">
    <citation type="submission" date="2019-06" db="EMBL/GenBank/DDBJ databases">
        <authorList>
            <person name="Austin C.R."/>
            <person name="Baumgardner C.A."/>
            <person name="Baysinger H.J."/>
            <person name="David A.M."/>
            <person name="Folse N.B."/>
            <person name="Gammon C.A."/>
            <person name="Garcia V.M."/>
            <person name="Gobble C.S."/>
            <person name="Herold B.N."/>
            <person name="Huamancondor M.S."/>
            <person name="Matheson G.R."/>
            <person name="Mondragon I."/>
            <person name="Nemes S.A."/>
            <person name="Neri L.M."/>
            <person name="Renaud V.D."/>
            <person name="Rigsbee E.A."/>
            <person name="Rockette B.M."/>
            <person name="Santiago M.R."/>
            <person name="Savage M.D."/>
            <person name="Simpson J.M."/>
            <person name="Slentz J.N."/>
            <person name="Spencer B.G."/>
            <person name="White D.J."/>
            <person name="Yarboro C.B."/>
            <person name="Anderson E.L."/>
            <person name="Wallen J.R."/>
            <person name="Gainey M.D."/>
            <person name="Garlena R.A."/>
            <person name="Russell D.A."/>
            <person name="Pope W.H."/>
            <person name="Jacobs-Sera D."/>
            <person name="Hatfull G.F."/>
        </authorList>
    </citation>
    <scope>NUCLEOTIDE SEQUENCE [LARGE SCALE GENOMIC DNA]</scope>
</reference>
<organism evidence="1 2">
    <name type="scientific">Microbacterium phage FuzzBuster</name>
    <dbReference type="NCBI Taxonomy" id="2590935"/>
    <lineage>
        <taxon>Viruses</taxon>
        <taxon>Duplodnaviria</taxon>
        <taxon>Heunggongvirae</taxon>
        <taxon>Uroviricota</taxon>
        <taxon>Caudoviricetes</taxon>
        <taxon>Hodgkinviridae</taxon>
        <taxon>Fuzzbustervirus</taxon>
        <taxon>Fuzzbustervirus fuzzbuster</taxon>
    </lineage>
</organism>
<keyword evidence="2" id="KW-1185">Reference proteome</keyword>
<sequence length="163" mass="18633">MVDAETGVETEVEEDPNFLHLLTPEQIAAYESVQASLKAREHTPDDPDRQRERPFIWYYTTALYDAPSYHPDDWVKRWEVQSGWPDNTCGMDFDTFEDAMIGARLLAIREVLGWSLENRPGEGPLRMVLTCWCGWSCLIDGCYSDPIVPHVKSAHPDHPVVRG</sequence>
<dbReference type="Proteomes" id="UP000315280">
    <property type="component" value="Segment"/>
</dbReference>
<gene>
    <name evidence="1" type="primary">77</name>
    <name evidence="1" type="ORF">SEA_FUZZBUSTER_77</name>
</gene>
<proteinExistence type="predicted"/>
<protein>
    <submittedName>
        <fullName evidence="1">Uncharacterized protein</fullName>
    </submittedName>
</protein>
<evidence type="ECO:0000313" key="2">
    <source>
        <dbReference type="Proteomes" id="UP000315280"/>
    </source>
</evidence>